<proteinExistence type="inferred from homology"/>
<keyword evidence="3" id="KW-1185">Reference proteome</keyword>
<sequence length="417" mass="46443">EANFKEHYKWSAKQTIIFPCLESLFFGVFKSHIHDFNHAYSQLASFSILQHLSTDTRIGHVLSYDCGCYKKVTPSIVDDLRDIVFQAIDEVSEELREISLKIHDNPELGNEEKFAHELLVNYLKKKGFNVTPSAYGLETAFVAEFQSKTGEGRVVSFNSEYDALPDIGHACGHNLIAITGVGAAIGLKAVLEKFEIEGIVKLFGTPAEGAPWEGINALDAIVLAYNNIGLLRQQNLPTNRVHGIITNGGSAPNVIPDYTSGKFYVRGRTSEDLKLLCSRVQKCFEGAAEATGAKLKTEWSREVYDVKINSPLATRYETYSSQRFGTKFPSSEQQSSISFGTTDQGNVTYVVPGIHPTYNIFESPSKVRNHTLEFAKQAETKFAHEKTIEATKSIALVGLDILIDDKFYKEVRKCFET</sequence>
<feature type="non-terminal residue" evidence="2">
    <location>
        <position position="1"/>
    </location>
</feature>
<dbReference type="InterPro" id="IPR017144">
    <property type="entry name" value="Xaa-Arg_dipeptidase"/>
</dbReference>
<dbReference type="SUPFAM" id="SSF53187">
    <property type="entry name" value="Zn-dependent exopeptidases"/>
    <property type="match status" value="1"/>
</dbReference>
<dbReference type="InterPro" id="IPR052030">
    <property type="entry name" value="Peptidase_M20/M20A_hydrolases"/>
</dbReference>
<dbReference type="PANTHER" id="PTHR30575">
    <property type="entry name" value="PEPTIDASE M20"/>
    <property type="match status" value="1"/>
</dbReference>
<evidence type="ECO:0000256" key="1">
    <source>
        <dbReference type="PIRNR" id="PIRNR037226"/>
    </source>
</evidence>
<dbReference type="PANTHER" id="PTHR30575:SF0">
    <property type="entry name" value="XAA-ARG DIPEPTIDASE"/>
    <property type="match status" value="1"/>
</dbReference>
<dbReference type="InterPro" id="IPR036264">
    <property type="entry name" value="Bact_exopeptidase_dim_dom"/>
</dbReference>
<comment type="caution">
    <text evidence="2">The sequence shown here is derived from an EMBL/GenBank/DDBJ whole genome shotgun (WGS) entry which is preliminary data.</text>
</comment>
<dbReference type="CDD" id="cd05672">
    <property type="entry name" value="M20_ACY1L2-like"/>
    <property type="match status" value="1"/>
</dbReference>
<evidence type="ECO:0000313" key="2">
    <source>
        <dbReference type="EMBL" id="CAG8807408.1"/>
    </source>
</evidence>
<dbReference type="EMBL" id="CAJVQB010025890">
    <property type="protein sequence ID" value="CAG8807408.1"/>
    <property type="molecule type" value="Genomic_DNA"/>
</dbReference>
<dbReference type="SUPFAM" id="SSF55031">
    <property type="entry name" value="Bacterial exopeptidase dimerisation domain"/>
    <property type="match status" value="1"/>
</dbReference>
<organism evidence="2 3">
    <name type="scientific">Gigaspora margarita</name>
    <dbReference type="NCBI Taxonomy" id="4874"/>
    <lineage>
        <taxon>Eukaryota</taxon>
        <taxon>Fungi</taxon>
        <taxon>Fungi incertae sedis</taxon>
        <taxon>Mucoromycota</taxon>
        <taxon>Glomeromycotina</taxon>
        <taxon>Glomeromycetes</taxon>
        <taxon>Diversisporales</taxon>
        <taxon>Gigasporaceae</taxon>
        <taxon>Gigaspora</taxon>
    </lineage>
</organism>
<accession>A0ABN7W0Q2</accession>
<dbReference type="Gene3D" id="3.40.630.10">
    <property type="entry name" value="Zn peptidases"/>
    <property type="match status" value="2"/>
</dbReference>
<reference evidence="2 3" key="1">
    <citation type="submission" date="2021-06" db="EMBL/GenBank/DDBJ databases">
        <authorList>
            <person name="Kallberg Y."/>
            <person name="Tangrot J."/>
            <person name="Rosling A."/>
        </authorList>
    </citation>
    <scope>NUCLEOTIDE SEQUENCE [LARGE SCALE GENOMIC DNA]</scope>
    <source>
        <strain evidence="2 3">120-4 pot B 10/14</strain>
    </source>
</reference>
<dbReference type="Gene3D" id="3.30.70.360">
    <property type="match status" value="1"/>
</dbReference>
<comment type="similarity">
    <text evidence="1">Belongs to the peptidase M20A family.</text>
</comment>
<dbReference type="PIRSF" id="PIRSF037226">
    <property type="entry name" value="Amidohydrolase_ACY1L2_prd"/>
    <property type="match status" value="1"/>
</dbReference>
<evidence type="ECO:0000313" key="3">
    <source>
        <dbReference type="Proteomes" id="UP000789901"/>
    </source>
</evidence>
<name>A0ABN7W0Q2_GIGMA</name>
<gene>
    <name evidence="2" type="ORF">GMARGA_LOCUS24485</name>
</gene>
<dbReference type="Proteomes" id="UP000789901">
    <property type="component" value="Unassembled WGS sequence"/>
</dbReference>
<protein>
    <recommendedName>
        <fullName evidence="1">Peptidase M20 domain-containing protein 2</fullName>
    </recommendedName>
</protein>